<sequence length="166" mass="17446">MYLGGDELTSAGPQDGVTAEVGDLDHHAVVDHTVGGLEATVDLDVTGVEIGHALYRHGGGGHGCSNRYAAAGTQRRGQEGKWDRKGKKTGGRWSSSSPRTISLLVFEAKLAEGASNALMYLGKKRGGETRKGTHALVLSEAAEVNQVIPPVSSHQKQSSVTLVDFL</sequence>
<dbReference type="Proteomes" id="UP000314294">
    <property type="component" value="Unassembled WGS sequence"/>
</dbReference>
<dbReference type="EMBL" id="SRLO01000450">
    <property type="protein sequence ID" value="TNN55615.1"/>
    <property type="molecule type" value="Genomic_DNA"/>
</dbReference>
<keyword evidence="3" id="KW-1185">Reference proteome</keyword>
<name>A0A4Z2GR77_9TELE</name>
<comment type="caution">
    <text evidence="2">The sequence shown here is derived from an EMBL/GenBank/DDBJ whole genome shotgun (WGS) entry which is preliminary data.</text>
</comment>
<reference evidence="2 3" key="1">
    <citation type="submission" date="2019-03" db="EMBL/GenBank/DDBJ databases">
        <title>First draft genome of Liparis tanakae, snailfish: a comprehensive survey of snailfish specific genes.</title>
        <authorList>
            <person name="Kim W."/>
            <person name="Song I."/>
            <person name="Jeong J.-H."/>
            <person name="Kim D."/>
            <person name="Kim S."/>
            <person name="Ryu S."/>
            <person name="Song J.Y."/>
            <person name="Lee S.K."/>
        </authorList>
    </citation>
    <scope>NUCLEOTIDE SEQUENCE [LARGE SCALE GENOMIC DNA]</scope>
    <source>
        <tissue evidence="2">Muscle</tissue>
    </source>
</reference>
<gene>
    <name evidence="2" type="ORF">EYF80_034131</name>
</gene>
<organism evidence="2 3">
    <name type="scientific">Liparis tanakae</name>
    <name type="common">Tanaka's snailfish</name>
    <dbReference type="NCBI Taxonomy" id="230148"/>
    <lineage>
        <taxon>Eukaryota</taxon>
        <taxon>Metazoa</taxon>
        <taxon>Chordata</taxon>
        <taxon>Craniata</taxon>
        <taxon>Vertebrata</taxon>
        <taxon>Euteleostomi</taxon>
        <taxon>Actinopterygii</taxon>
        <taxon>Neopterygii</taxon>
        <taxon>Teleostei</taxon>
        <taxon>Neoteleostei</taxon>
        <taxon>Acanthomorphata</taxon>
        <taxon>Eupercaria</taxon>
        <taxon>Perciformes</taxon>
        <taxon>Cottioidei</taxon>
        <taxon>Cottales</taxon>
        <taxon>Liparidae</taxon>
        <taxon>Liparis</taxon>
    </lineage>
</organism>
<feature type="region of interest" description="Disordered" evidence="1">
    <location>
        <begin position="66"/>
        <end position="95"/>
    </location>
</feature>
<evidence type="ECO:0000313" key="3">
    <source>
        <dbReference type="Proteomes" id="UP000314294"/>
    </source>
</evidence>
<proteinExistence type="predicted"/>
<protein>
    <submittedName>
        <fullName evidence="2">Uncharacterized protein</fullName>
    </submittedName>
</protein>
<evidence type="ECO:0000256" key="1">
    <source>
        <dbReference type="SAM" id="MobiDB-lite"/>
    </source>
</evidence>
<accession>A0A4Z2GR77</accession>
<dbReference type="AlphaFoldDB" id="A0A4Z2GR77"/>
<evidence type="ECO:0000313" key="2">
    <source>
        <dbReference type="EMBL" id="TNN55615.1"/>
    </source>
</evidence>